<evidence type="ECO:0008006" key="4">
    <source>
        <dbReference type="Google" id="ProtNLM"/>
    </source>
</evidence>
<evidence type="ECO:0000256" key="1">
    <source>
        <dbReference type="SAM" id="SignalP"/>
    </source>
</evidence>
<feature type="chain" id="PRO_5025364396" description="Pectate lyase" evidence="1">
    <location>
        <begin position="19"/>
        <end position="52"/>
    </location>
</feature>
<proteinExistence type="predicted"/>
<sequence>MVQAIVLLLVISYDFILSSTSSAMGSSMPRVVSCQAIRFGMDTRVLVVGGEL</sequence>
<dbReference type="EMBL" id="QXFW01000606">
    <property type="protein sequence ID" value="KAE9007495.1"/>
    <property type="molecule type" value="Genomic_DNA"/>
</dbReference>
<protein>
    <recommendedName>
        <fullName evidence="4">Pectate lyase</fullName>
    </recommendedName>
</protein>
<dbReference type="Proteomes" id="UP000460718">
    <property type="component" value="Unassembled WGS sequence"/>
</dbReference>
<feature type="signal peptide" evidence="1">
    <location>
        <begin position="1"/>
        <end position="18"/>
    </location>
</feature>
<accession>A0A6A3KQL0</accession>
<comment type="caution">
    <text evidence="2">The sequence shown here is derived from an EMBL/GenBank/DDBJ whole genome shotgun (WGS) entry which is preliminary data.</text>
</comment>
<evidence type="ECO:0000313" key="3">
    <source>
        <dbReference type="Proteomes" id="UP000460718"/>
    </source>
</evidence>
<dbReference type="AlphaFoldDB" id="A0A6A3KQL0"/>
<gene>
    <name evidence="2" type="ORF">PF011_g11094</name>
</gene>
<evidence type="ECO:0000313" key="2">
    <source>
        <dbReference type="EMBL" id="KAE9007495.1"/>
    </source>
</evidence>
<reference evidence="2 3" key="1">
    <citation type="submission" date="2018-09" db="EMBL/GenBank/DDBJ databases">
        <title>Genomic investigation of the strawberry pathogen Phytophthora fragariae indicates pathogenicity is determined by transcriptional variation in three key races.</title>
        <authorList>
            <person name="Adams T.M."/>
            <person name="Armitage A.D."/>
            <person name="Sobczyk M.K."/>
            <person name="Bates H.J."/>
            <person name="Dunwell J.M."/>
            <person name="Nellist C.F."/>
            <person name="Harrison R.J."/>
        </authorList>
    </citation>
    <scope>NUCLEOTIDE SEQUENCE [LARGE SCALE GENOMIC DNA]</scope>
    <source>
        <strain evidence="2 3">SCRP245</strain>
    </source>
</reference>
<name>A0A6A3KQL0_9STRA</name>
<keyword evidence="1" id="KW-0732">Signal</keyword>
<organism evidence="2 3">
    <name type="scientific">Phytophthora fragariae</name>
    <dbReference type="NCBI Taxonomy" id="53985"/>
    <lineage>
        <taxon>Eukaryota</taxon>
        <taxon>Sar</taxon>
        <taxon>Stramenopiles</taxon>
        <taxon>Oomycota</taxon>
        <taxon>Peronosporomycetes</taxon>
        <taxon>Peronosporales</taxon>
        <taxon>Peronosporaceae</taxon>
        <taxon>Phytophthora</taxon>
    </lineage>
</organism>